<dbReference type="AlphaFoldDB" id="A0A0V0R7X4"/>
<reference evidence="2 3" key="1">
    <citation type="journal article" date="2015" name="Sci. Rep.">
        <title>Genome of the facultative scuticociliatosis pathogen Pseudocohnilembus persalinus provides insight into its virulence through horizontal gene transfer.</title>
        <authorList>
            <person name="Xiong J."/>
            <person name="Wang G."/>
            <person name="Cheng J."/>
            <person name="Tian M."/>
            <person name="Pan X."/>
            <person name="Warren A."/>
            <person name="Jiang C."/>
            <person name="Yuan D."/>
            <person name="Miao W."/>
        </authorList>
    </citation>
    <scope>NUCLEOTIDE SEQUENCE [LARGE SCALE GENOMIC DNA]</scope>
    <source>
        <strain evidence="2">36N120E</strain>
    </source>
</reference>
<comment type="similarity">
    <text evidence="1">Belongs to the peptidase S10 family.</text>
</comment>
<protein>
    <submittedName>
        <fullName evidence="2">Uncharacterized protein</fullName>
    </submittedName>
</protein>
<dbReference type="EMBL" id="LDAU01000032">
    <property type="protein sequence ID" value="KRX10280.1"/>
    <property type="molecule type" value="Genomic_DNA"/>
</dbReference>
<dbReference type="OrthoDB" id="443318at2759"/>
<dbReference type="GO" id="GO:0004185">
    <property type="term" value="F:serine-type carboxypeptidase activity"/>
    <property type="evidence" value="ECO:0007669"/>
    <property type="project" value="InterPro"/>
</dbReference>
<gene>
    <name evidence="2" type="ORF">PPERSA_09664</name>
</gene>
<dbReference type="GO" id="GO:0006508">
    <property type="term" value="P:proteolysis"/>
    <property type="evidence" value="ECO:0007669"/>
    <property type="project" value="InterPro"/>
</dbReference>
<accession>A0A0V0R7X4</accession>
<sequence length="406" mass="46525">MPTHYIFQTKMSDQNPEKSPVVIWMSGGDGCSSLQSLIQQIGPYRMRYPRQTLLSTLNQNTWLKKANLLFIDAPVNTGFSYTKTDKEYELNDETTSKDLYNAILYFYNNKFQDFKNSDIIIACEGDSAQYITLLAELIFQGNENKKVGDDGFVNLKSIIYQSPFFQSDDSSKFWGHERSLELLDYHGLYGPQMESLWYECVDPSNRTPYCAYFKEQFLNSKVQINPFNINDKCQKKTSSSTDEFTDDISESSYCYSWKYLENYMNKNKQSFNLGDTFPEGHTWQMCSYIDEINYVHTEGGVISNIAKLLQEKDIFIVIVSGLEDAVSTYLQNEQDVQKLINKAKLTDDGDIKAFLSNYQVAGVVSSYGNKLQWVRVKDGGYFTFGDNPSAGLSLLEQTIIREPFSG</sequence>
<dbReference type="Proteomes" id="UP000054937">
    <property type="component" value="Unassembled WGS sequence"/>
</dbReference>
<dbReference type="PANTHER" id="PTHR11802">
    <property type="entry name" value="SERINE PROTEASE FAMILY S10 SERINE CARBOXYPEPTIDASE"/>
    <property type="match status" value="1"/>
</dbReference>
<keyword evidence="3" id="KW-1185">Reference proteome</keyword>
<dbReference type="Pfam" id="PF00450">
    <property type="entry name" value="Peptidase_S10"/>
    <property type="match status" value="1"/>
</dbReference>
<dbReference type="InParanoid" id="A0A0V0R7X4"/>
<dbReference type="InterPro" id="IPR001563">
    <property type="entry name" value="Peptidase_S10"/>
</dbReference>
<name>A0A0V0R7X4_PSEPJ</name>
<dbReference type="PRINTS" id="PR00724">
    <property type="entry name" value="CRBOXYPTASEC"/>
</dbReference>
<proteinExistence type="inferred from homology"/>
<dbReference type="InterPro" id="IPR029058">
    <property type="entry name" value="AB_hydrolase_fold"/>
</dbReference>
<evidence type="ECO:0000313" key="3">
    <source>
        <dbReference type="Proteomes" id="UP000054937"/>
    </source>
</evidence>
<evidence type="ECO:0000313" key="2">
    <source>
        <dbReference type="EMBL" id="KRX10280.1"/>
    </source>
</evidence>
<comment type="caution">
    <text evidence="2">The sequence shown here is derived from an EMBL/GenBank/DDBJ whole genome shotgun (WGS) entry which is preliminary data.</text>
</comment>
<evidence type="ECO:0000256" key="1">
    <source>
        <dbReference type="ARBA" id="ARBA00009431"/>
    </source>
</evidence>
<dbReference type="SUPFAM" id="SSF53474">
    <property type="entry name" value="alpha/beta-Hydrolases"/>
    <property type="match status" value="1"/>
</dbReference>
<dbReference type="Gene3D" id="3.40.50.1820">
    <property type="entry name" value="alpha/beta hydrolase"/>
    <property type="match status" value="1"/>
</dbReference>
<organism evidence="2 3">
    <name type="scientific">Pseudocohnilembus persalinus</name>
    <name type="common">Ciliate</name>
    <dbReference type="NCBI Taxonomy" id="266149"/>
    <lineage>
        <taxon>Eukaryota</taxon>
        <taxon>Sar</taxon>
        <taxon>Alveolata</taxon>
        <taxon>Ciliophora</taxon>
        <taxon>Intramacronucleata</taxon>
        <taxon>Oligohymenophorea</taxon>
        <taxon>Scuticociliatia</taxon>
        <taxon>Philasterida</taxon>
        <taxon>Pseudocohnilembidae</taxon>
        <taxon>Pseudocohnilembus</taxon>
    </lineage>
</organism>
<dbReference type="PANTHER" id="PTHR11802:SF201">
    <property type="entry name" value="CARBOXYPEPTIDASE"/>
    <property type="match status" value="1"/>
</dbReference>